<reference evidence="2 3" key="1">
    <citation type="submission" date="2022-12" db="EMBL/GenBank/DDBJ databases">
        <title>Chromosome-level genome assembly of true bugs.</title>
        <authorList>
            <person name="Ma L."/>
            <person name="Li H."/>
        </authorList>
    </citation>
    <scope>NUCLEOTIDE SEQUENCE [LARGE SCALE GENOMIC DNA]</scope>
    <source>
        <strain evidence="2">Lab_2022b</strain>
    </source>
</reference>
<keyword evidence="3" id="KW-1185">Reference proteome</keyword>
<dbReference type="EMBL" id="JAPXFL010000006">
    <property type="protein sequence ID" value="KAK9505651.1"/>
    <property type="molecule type" value="Genomic_DNA"/>
</dbReference>
<protein>
    <submittedName>
        <fullName evidence="2">Uncharacterized protein</fullName>
    </submittedName>
</protein>
<comment type="caution">
    <text evidence="2">The sequence shown here is derived from an EMBL/GenBank/DDBJ whole genome shotgun (WGS) entry which is preliminary data.</text>
</comment>
<evidence type="ECO:0000256" key="1">
    <source>
        <dbReference type="SAM" id="MobiDB-lite"/>
    </source>
</evidence>
<feature type="region of interest" description="Disordered" evidence="1">
    <location>
        <begin position="1"/>
        <end position="20"/>
    </location>
</feature>
<evidence type="ECO:0000313" key="2">
    <source>
        <dbReference type="EMBL" id="KAK9505651.1"/>
    </source>
</evidence>
<sequence length="89" mass="9955">MSRGGSRATMRITPSIPGERQGMRISPQLYSLIASWLTYSIPMYGTSRMIAAEKVSIYEKYSKKSLGTSLEKGRTSCEIFGSIYFDKIS</sequence>
<name>A0AAW1D4H7_9HEMI</name>
<accession>A0AAW1D4H7</accession>
<evidence type="ECO:0000313" key="3">
    <source>
        <dbReference type="Proteomes" id="UP001461498"/>
    </source>
</evidence>
<gene>
    <name evidence="2" type="ORF">O3M35_009653</name>
</gene>
<dbReference type="Proteomes" id="UP001461498">
    <property type="component" value="Unassembled WGS sequence"/>
</dbReference>
<organism evidence="2 3">
    <name type="scientific">Rhynocoris fuscipes</name>
    <dbReference type="NCBI Taxonomy" id="488301"/>
    <lineage>
        <taxon>Eukaryota</taxon>
        <taxon>Metazoa</taxon>
        <taxon>Ecdysozoa</taxon>
        <taxon>Arthropoda</taxon>
        <taxon>Hexapoda</taxon>
        <taxon>Insecta</taxon>
        <taxon>Pterygota</taxon>
        <taxon>Neoptera</taxon>
        <taxon>Paraneoptera</taxon>
        <taxon>Hemiptera</taxon>
        <taxon>Heteroptera</taxon>
        <taxon>Panheteroptera</taxon>
        <taxon>Cimicomorpha</taxon>
        <taxon>Reduviidae</taxon>
        <taxon>Harpactorinae</taxon>
        <taxon>Harpactorini</taxon>
        <taxon>Rhynocoris</taxon>
    </lineage>
</organism>
<dbReference type="AlphaFoldDB" id="A0AAW1D4H7"/>
<proteinExistence type="predicted"/>